<dbReference type="Proteomes" id="UP001410394">
    <property type="component" value="Unassembled WGS sequence"/>
</dbReference>
<reference evidence="2 3" key="1">
    <citation type="journal article" date="2018" name="Int. J. Syst. Evol. Microbiol.">
        <title>Uliginosibacterium sediminicola sp. nov., isolated from freshwater sediment.</title>
        <authorList>
            <person name="Hwang W.M."/>
            <person name="Kim S.M."/>
            <person name="Kang K."/>
            <person name="Ahn T.Y."/>
        </authorList>
    </citation>
    <scope>NUCLEOTIDE SEQUENCE [LARGE SCALE GENOMIC DNA]</scope>
    <source>
        <strain evidence="2 3">M1-21</strain>
    </source>
</reference>
<protein>
    <submittedName>
        <fullName evidence="2">YiiD C-terminal domain-containing protein</fullName>
    </submittedName>
</protein>
<dbReference type="Gene3D" id="3.10.129.10">
    <property type="entry name" value="Hotdog Thioesterase"/>
    <property type="match status" value="1"/>
</dbReference>
<dbReference type="InterPro" id="IPR029069">
    <property type="entry name" value="HotDog_dom_sf"/>
</dbReference>
<dbReference type="NCBIfam" id="TIGR02447">
    <property type="entry name" value="yiiD_Cterm"/>
    <property type="match status" value="1"/>
</dbReference>
<proteinExistence type="predicted"/>
<organism evidence="2 3">
    <name type="scientific">Uliginosibacterium sediminicola</name>
    <dbReference type="NCBI Taxonomy" id="2024550"/>
    <lineage>
        <taxon>Bacteria</taxon>
        <taxon>Pseudomonadati</taxon>
        <taxon>Pseudomonadota</taxon>
        <taxon>Betaproteobacteria</taxon>
        <taxon>Rhodocyclales</taxon>
        <taxon>Zoogloeaceae</taxon>
        <taxon>Uliginosibacterium</taxon>
    </lineage>
</organism>
<evidence type="ECO:0000313" key="2">
    <source>
        <dbReference type="EMBL" id="MEN3070475.1"/>
    </source>
</evidence>
<name>A0ABU9Z3F5_9RHOO</name>
<gene>
    <name evidence="2" type="ORF">ABDB84_18470</name>
</gene>
<dbReference type="Pfam" id="PF09500">
    <property type="entry name" value="YiiD_C"/>
    <property type="match status" value="1"/>
</dbReference>
<sequence>MSLSTMNPDFLQDYLYAHIPISQAMGVKVHALTDNSVSLWAPLAPNINHRGTAFGGSISTLATLSAWSLLRVGVHDISPLPTLVVRRNSVEYLKPIEGEFIATATRPDAESWQIFLDTLHARGRARLSLEALVHYADQEAASFSGVFVALGVASTPT</sequence>
<evidence type="ECO:0000259" key="1">
    <source>
        <dbReference type="Pfam" id="PF09500"/>
    </source>
</evidence>
<dbReference type="SUPFAM" id="SSF54637">
    <property type="entry name" value="Thioesterase/thiol ester dehydrase-isomerase"/>
    <property type="match status" value="1"/>
</dbReference>
<dbReference type="InterPro" id="IPR012660">
    <property type="entry name" value="YiiD_C"/>
</dbReference>
<comment type="caution">
    <text evidence="2">The sequence shown here is derived from an EMBL/GenBank/DDBJ whole genome shotgun (WGS) entry which is preliminary data.</text>
</comment>
<feature type="domain" description="Thioesterase putative" evidence="1">
    <location>
        <begin position="11"/>
        <end position="150"/>
    </location>
</feature>
<dbReference type="EMBL" id="JBDIVE010000014">
    <property type="protein sequence ID" value="MEN3070475.1"/>
    <property type="molecule type" value="Genomic_DNA"/>
</dbReference>
<dbReference type="RefSeq" id="WP_345921253.1">
    <property type="nucleotide sequence ID" value="NZ_JBDIVE010000014.1"/>
</dbReference>
<evidence type="ECO:0000313" key="3">
    <source>
        <dbReference type="Proteomes" id="UP001410394"/>
    </source>
</evidence>
<accession>A0ABU9Z3F5</accession>
<keyword evidence="3" id="KW-1185">Reference proteome</keyword>